<dbReference type="SUPFAM" id="SSF53474">
    <property type="entry name" value="alpha/beta-Hydrolases"/>
    <property type="match status" value="1"/>
</dbReference>
<dbReference type="Proteomes" id="UP000245977">
    <property type="component" value="Chromosome"/>
</dbReference>
<dbReference type="Gene3D" id="3.40.50.1820">
    <property type="entry name" value="alpha/beta hydrolase"/>
    <property type="match status" value="1"/>
</dbReference>
<organism evidence="1 2">
    <name type="scientific">Acinetobacter defluvii</name>
    <dbReference type="NCBI Taxonomy" id="1871111"/>
    <lineage>
        <taxon>Bacteria</taxon>
        <taxon>Pseudomonadati</taxon>
        <taxon>Pseudomonadota</taxon>
        <taxon>Gammaproteobacteria</taxon>
        <taxon>Moraxellales</taxon>
        <taxon>Moraxellaceae</taxon>
        <taxon>Acinetobacter</taxon>
    </lineage>
</organism>
<dbReference type="EMBL" id="CP029397">
    <property type="protein sequence ID" value="AWL29539.1"/>
    <property type="molecule type" value="Genomic_DNA"/>
</dbReference>
<gene>
    <name evidence="1" type="ORF">DJ533_13620</name>
</gene>
<sequence>MNMYMSKILFMHGLDSSKDSTKFHALNATQKYCIDIDYRNLNYDTVAELYQDIIQKIQPKLIVGHSLGGYWALKMSQVFRIPAIVANPSLHPDFRADYAPITEYDLEHDIPQTAYIELGDEILDMYETSNILEPYMYVEMMQGGHHRLASPENLNHMIKYMQDTFVI</sequence>
<dbReference type="KEGG" id="adv:DJ533_13620"/>
<dbReference type="OrthoDB" id="6708400at2"/>
<evidence type="ECO:0000313" key="2">
    <source>
        <dbReference type="Proteomes" id="UP000245977"/>
    </source>
</evidence>
<dbReference type="PANTHER" id="PTHR35602:SF3">
    <property type="entry name" value="ESTERASE YQIA"/>
    <property type="match status" value="1"/>
</dbReference>
<dbReference type="Pfam" id="PF05728">
    <property type="entry name" value="UPF0227"/>
    <property type="match status" value="1"/>
</dbReference>
<dbReference type="PANTHER" id="PTHR35602">
    <property type="entry name" value="ESTERASE YQIA-RELATED"/>
    <property type="match status" value="1"/>
</dbReference>
<keyword evidence="2" id="KW-1185">Reference proteome</keyword>
<dbReference type="InterPro" id="IPR008886">
    <property type="entry name" value="UPF0227/Esterase_YqiA"/>
</dbReference>
<reference evidence="1" key="1">
    <citation type="submission" date="2019-08" db="EMBL/GenBank/DDBJ databases">
        <title>The complete genome of Acinetobacter defluvii strain WCHAD010030.</title>
        <authorList>
            <person name="Hu Y."/>
            <person name="Qin J."/>
            <person name="Feng Y."/>
            <person name="Zong Z."/>
        </authorList>
    </citation>
    <scope>NUCLEOTIDE SEQUENCE</scope>
    <source>
        <strain evidence="1">WCHA30</strain>
    </source>
</reference>
<proteinExistence type="predicted"/>
<dbReference type="AlphaFoldDB" id="A0A2S2FF24"/>
<protein>
    <submittedName>
        <fullName evidence="1">Esterase</fullName>
    </submittedName>
</protein>
<name>A0A2S2FF24_9GAMM</name>
<dbReference type="InterPro" id="IPR029058">
    <property type="entry name" value="AB_hydrolase_fold"/>
</dbReference>
<evidence type="ECO:0000313" key="1">
    <source>
        <dbReference type="EMBL" id="AWL29539.1"/>
    </source>
</evidence>
<accession>A0A2S2FF24</accession>